<dbReference type="Proteomes" id="UP000729402">
    <property type="component" value="Unassembled WGS sequence"/>
</dbReference>
<keyword evidence="3" id="KW-1185">Reference proteome</keyword>
<dbReference type="AlphaFoldDB" id="A0A8J5VRB2"/>
<evidence type="ECO:0000313" key="2">
    <source>
        <dbReference type="EMBL" id="KAG8081452.1"/>
    </source>
</evidence>
<dbReference type="EMBL" id="JAAALK010000282">
    <property type="protein sequence ID" value="KAG8081452.1"/>
    <property type="molecule type" value="Genomic_DNA"/>
</dbReference>
<feature type="compositionally biased region" description="Low complexity" evidence="1">
    <location>
        <begin position="15"/>
        <end position="26"/>
    </location>
</feature>
<reference evidence="2" key="1">
    <citation type="journal article" date="2021" name="bioRxiv">
        <title>Whole Genome Assembly and Annotation of Northern Wild Rice, Zizania palustris L., Supports a Whole Genome Duplication in the Zizania Genus.</title>
        <authorList>
            <person name="Haas M."/>
            <person name="Kono T."/>
            <person name="Macchietto M."/>
            <person name="Millas R."/>
            <person name="McGilp L."/>
            <person name="Shao M."/>
            <person name="Duquette J."/>
            <person name="Hirsch C.N."/>
            <person name="Kimball J."/>
        </authorList>
    </citation>
    <scope>NUCLEOTIDE SEQUENCE</scope>
    <source>
        <tissue evidence="2">Fresh leaf tissue</tissue>
    </source>
</reference>
<proteinExistence type="predicted"/>
<sequence length="141" mass="15377">MVFSSQHQRRPGPISAAVATSTSAPSQGTTSTFAPSHGAPVGAADVHLLTSHRDRRGAVLYDSYSRVPSARTQPTSVMAATTFGSSPTRPCDDSRKVFIQEAGRVQCCAIAMRTDWPVFQERIAPYASVIVNCMYWERRFP</sequence>
<accession>A0A8J5VRB2</accession>
<protein>
    <submittedName>
        <fullName evidence="2">Uncharacterized protein</fullName>
    </submittedName>
</protein>
<comment type="caution">
    <text evidence="2">The sequence shown here is derived from an EMBL/GenBank/DDBJ whole genome shotgun (WGS) entry which is preliminary data.</text>
</comment>
<organism evidence="2 3">
    <name type="scientific">Zizania palustris</name>
    <name type="common">Northern wild rice</name>
    <dbReference type="NCBI Taxonomy" id="103762"/>
    <lineage>
        <taxon>Eukaryota</taxon>
        <taxon>Viridiplantae</taxon>
        <taxon>Streptophyta</taxon>
        <taxon>Embryophyta</taxon>
        <taxon>Tracheophyta</taxon>
        <taxon>Spermatophyta</taxon>
        <taxon>Magnoliopsida</taxon>
        <taxon>Liliopsida</taxon>
        <taxon>Poales</taxon>
        <taxon>Poaceae</taxon>
        <taxon>BOP clade</taxon>
        <taxon>Oryzoideae</taxon>
        <taxon>Oryzeae</taxon>
        <taxon>Zizaniinae</taxon>
        <taxon>Zizania</taxon>
    </lineage>
</organism>
<evidence type="ECO:0000256" key="1">
    <source>
        <dbReference type="SAM" id="MobiDB-lite"/>
    </source>
</evidence>
<feature type="region of interest" description="Disordered" evidence="1">
    <location>
        <begin position="1"/>
        <end position="38"/>
    </location>
</feature>
<evidence type="ECO:0000313" key="3">
    <source>
        <dbReference type="Proteomes" id="UP000729402"/>
    </source>
</evidence>
<name>A0A8J5VRB2_ZIZPA</name>
<gene>
    <name evidence="2" type="ORF">GUJ93_ZPchr0007g4186</name>
</gene>
<reference evidence="2" key="2">
    <citation type="submission" date="2021-02" db="EMBL/GenBank/DDBJ databases">
        <authorList>
            <person name="Kimball J.A."/>
            <person name="Haas M.W."/>
            <person name="Macchietto M."/>
            <person name="Kono T."/>
            <person name="Duquette J."/>
            <person name="Shao M."/>
        </authorList>
    </citation>
    <scope>NUCLEOTIDE SEQUENCE</scope>
    <source>
        <tissue evidence="2">Fresh leaf tissue</tissue>
    </source>
</reference>